<dbReference type="InterPro" id="IPR052165">
    <property type="entry name" value="Membrane_assoc_protease"/>
</dbReference>
<dbReference type="InterPro" id="IPR012340">
    <property type="entry name" value="NA-bd_OB-fold"/>
</dbReference>
<gene>
    <name evidence="2" type="ORF">IAC06_05105</name>
</gene>
<dbReference type="GO" id="GO:0005886">
    <property type="term" value="C:plasma membrane"/>
    <property type="evidence" value="ECO:0007669"/>
    <property type="project" value="TreeGrafter"/>
</dbReference>
<evidence type="ECO:0000313" key="2">
    <source>
        <dbReference type="EMBL" id="MBO8452244.1"/>
    </source>
</evidence>
<keyword evidence="1" id="KW-1133">Transmembrane helix</keyword>
<accession>A0A9D9EYW2</accession>
<name>A0A9D9EYW2_9BACT</name>
<evidence type="ECO:0000256" key="1">
    <source>
        <dbReference type="SAM" id="Phobius"/>
    </source>
</evidence>
<protein>
    <submittedName>
        <fullName evidence="2">NfeD family protein</fullName>
    </submittedName>
</protein>
<feature type="transmembrane region" description="Helical" evidence="1">
    <location>
        <begin position="46"/>
        <end position="68"/>
    </location>
</feature>
<dbReference type="Proteomes" id="UP000823661">
    <property type="component" value="Unassembled WGS sequence"/>
</dbReference>
<keyword evidence="1" id="KW-0812">Transmembrane</keyword>
<reference evidence="2" key="2">
    <citation type="journal article" date="2021" name="PeerJ">
        <title>Extensive microbial diversity within the chicken gut microbiome revealed by metagenomics and culture.</title>
        <authorList>
            <person name="Gilroy R."/>
            <person name="Ravi A."/>
            <person name="Getino M."/>
            <person name="Pursley I."/>
            <person name="Horton D.L."/>
            <person name="Alikhan N.F."/>
            <person name="Baker D."/>
            <person name="Gharbi K."/>
            <person name="Hall N."/>
            <person name="Watson M."/>
            <person name="Adriaenssens E.M."/>
            <person name="Foster-Nyarko E."/>
            <person name="Jarju S."/>
            <person name="Secka A."/>
            <person name="Antonio M."/>
            <person name="Oren A."/>
            <person name="Chaudhuri R.R."/>
            <person name="La Ragione R."/>
            <person name="Hildebrand F."/>
            <person name="Pallen M.J."/>
        </authorList>
    </citation>
    <scope>NUCLEOTIDE SEQUENCE</scope>
    <source>
        <strain evidence="2">B1-20833</strain>
    </source>
</reference>
<dbReference type="Gene3D" id="2.40.50.140">
    <property type="entry name" value="Nucleic acid-binding proteins"/>
    <property type="match status" value="1"/>
</dbReference>
<reference evidence="2" key="1">
    <citation type="submission" date="2020-10" db="EMBL/GenBank/DDBJ databases">
        <authorList>
            <person name="Gilroy R."/>
        </authorList>
    </citation>
    <scope>NUCLEOTIDE SEQUENCE</scope>
    <source>
        <strain evidence="2">B1-20833</strain>
    </source>
</reference>
<organism evidence="2 3">
    <name type="scientific">Candidatus Cryptobacteroides intestinavium</name>
    <dbReference type="NCBI Taxonomy" id="2840766"/>
    <lineage>
        <taxon>Bacteria</taxon>
        <taxon>Pseudomonadati</taxon>
        <taxon>Bacteroidota</taxon>
        <taxon>Bacteroidia</taxon>
        <taxon>Bacteroidales</taxon>
        <taxon>Candidatus Cryptobacteroides</taxon>
    </lineage>
</organism>
<dbReference type="PANTHER" id="PTHR33507">
    <property type="entry name" value="INNER MEMBRANE PROTEIN YBBJ"/>
    <property type="match status" value="1"/>
</dbReference>
<dbReference type="EMBL" id="JADIMI010000050">
    <property type="protein sequence ID" value="MBO8452244.1"/>
    <property type="molecule type" value="Genomic_DNA"/>
</dbReference>
<feature type="transmembrane region" description="Helical" evidence="1">
    <location>
        <begin position="7"/>
        <end position="34"/>
    </location>
</feature>
<dbReference type="PANTHER" id="PTHR33507:SF3">
    <property type="entry name" value="INNER MEMBRANE PROTEIN YBBJ"/>
    <property type="match status" value="1"/>
</dbReference>
<keyword evidence="1" id="KW-0472">Membrane</keyword>
<comment type="caution">
    <text evidence="2">The sequence shown here is derived from an EMBL/GenBank/DDBJ whole genome shotgun (WGS) entry which is preliminary data.</text>
</comment>
<dbReference type="AlphaFoldDB" id="A0A9D9EYW2"/>
<sequence length="141" mass="15579">MEPWHIWVIVALLLFIIEIFASGYIVVCLAIGAVGGTIAAICDTPVWVQILAFVLVTLFVFVSVRPVIHHYQQKGIRRAKTGPHVGKVLKATEPIPANTVGRIRIGEYDWQVSVVDGDEIRPGDEVEVLKQNTGLLKVKKL</sequence>
<proteinExistence type="predicted"/>
<evidence type="ECO:0000313" key="3">
    <source>
        <dbReference type="Proteomes" id="UP000823661"/>
    </source>
</evidence>